<comment type="caution">
    <text evidence="2">The sequence shown here is derived from an EMBL/GenBank/DDBJ whole genome shotgun (WGS) entry which is preliminary data.</text>
</comment>
<evidence type="ECO:0000313" key="2">
    <source>
        <dbReference type="EMBL" id="KAK3714620.1"/>
    </source>
</evidence>
<gene>
    <name evidence="2" type="ORF">RRG08_020876</name>
</gene>
<keyword evidence="3" id="KW-1185">Reference proteome</keyword>
<dbReference type="AlphaFoldDB" id="A0AAE0XW67"/>
<dbReference type="Proteomes" id="UP001283361">
    <property type="component" value="Unassembled WGS sequence"/>
</dbReference>
<name>A0AAE0XW67_9GAST</name>
<feature type="region of interest" description="Disordered" evidence="1">
    <location>
        <begin position="62"/>
        <end position="90"/>
    </location>
</feature>
<evidence type="ECO:0000313" key="3">
    <source>
        <dbReference type="Proteomes" id="UP001283361"/>
    </source>
</evidence>
<reference evidence="2" key="1">
    <citation type="journal article" date="2023" name="G3 (Bethesda)">
        <title>A reference genome for the long-term kleptoplast-retaining sea slug Elysia crispata morphotype clarki.</title>
        <authorList>
            <person name="Eastman K.E."/>
            <person name="Pendleton A.L."/>
            <person name="Shaikh M.A."/>
            <person name="Suttiyut T."/>
            <person name="Ogas R."/>
            <person name="Tomko P."/>
            <person name="Gavelis G."/>
            <person name="Widhalm J.R."/>
            <person name="Wisecaver J.H."/>
        </authorList>
    </citation>
    <scope>NUCLEOTIDE SEQUENCE</scope>
    <source>
        <strain evidence="2">ECLA1</strain>
    </source>
</reference>
<organism evidence="2 3">
    <name type="scientific">Elysia crispata</name>
    <name type="common">lettuce slug</name>
    <dbReference type="NCBI Taxonomy" id="231223"/>
    <lineage>
        <taxon>Eukaryota</taxon>
        <taxon>Metazoa</taxon>
        <taxon>Spiralia</taxon>
        <taxon>Lophotrochozoa</taxon>
        <taxon>Mollusca</taxon>
        <taxon>Gastropoda</taxon>
        <taxon>Heterobranchia</taxon>
        <taxon>Euthyneura</taxon>
        <taxon>Panpulmonata</taxon>
        <taxon>Sacoglossa</taxon>
        <taxon>Placobranchoidea</taxon>
        <taxon>Plakobranchidae</taxon>
        <taxon>Elysia</taxon>
    </lineage>
</organism>
<dbReference type="EMBL" id="JAWDGP010007534">
    <property type="protein sequence ID" value="KAK3714620.1"/>
    <property type="molecule type" value="Genomic_DNA"/>
</dbReference>
<proteinExistence type="predicted"/>
<sequence>MAGSGEEVTGRDELAVGGKVWALVWPRNRRQTDTIGFEKEKKYIVLRGGAVKRKREEWKRWKGGGSIEGGTEKDKMKSENNDGSESLMTPECVVHSWLQ</sequence>
<feature type="compositionally biased region" description="Basic and acidic residues" evidence="1">
    <location>
        <begin position="70"/>
        <end position="80"/>
    </location>
</feature>
<protein>
    <submittedName>
        <fullName evidence="2">Uncharacterized protein</fullName>
    </submittedName>
</protein>
<evidence type="ECO:0000256" key="1">
    <source>
        <dbReference type="SAM" id="MobiDB-lite"/>
    </source>
</evidence>
<accession>A0AAE0XW67</accession>